<dbReference type="CDD" id="cd02883">
    <property type="entry name" value="NUDIX_Hydrolase"/>
    <property type="match status" value="1"/>
</dbReference>
<comment type="cofactor">
    <cofactor evidence="1">
        <name>Mg(2+)</name>
        <dbReference type="ChEBI" id="CHEBI:18420"/>
    </cofactor>
</comment>
<dbReference type="InterPro" id="IPR015797">
    <property type="entry name" value="NUDIX_hydrolase-like_dom_sf"/>
</dbReference>
<name>A0A9C7LC71_9BACI</name>
<dbReference type="PROSITE" id="PS00893">
    <property type="entry name" value="NUDIX_BOX"/>
    <property type="match status" value="1"/>
</dbReference>
<dbReference type="AlphaFoldDB" id="A0A9C7LC71"/>
<dbReference type="PRINTS" id="PR00502">
    <property type="entry name" value="NUDIXFAMILY"/>
</dbReference>
<protein>
    <submittedName>
        <fullName evidence="6">RNA pyrophosphohydrolase</fullName>
        <ecNumber evidence="6">3.6.1.-</ecNumber>
    </submittedName>
</protein>
<dbReference type="InterPro" id="IPR020476">
    <property type="entry name" value="Nudix_hydrolase"/>
</dbReference>
<sequence>MISQAIILQNNQILMVKQYVQRGDIVWNFPGGGIEENESPEEACIREVKEETGYDVEIMRLAFRNSNKFTYEARIISGELTIDLNSEVNKDIIDVSWVRIDDKEMFDHYTAPLLNMVLENSVSI</sequence>
<gene>
    <name evidence="6" type="primary">rppH_2</name>
    <name evidence="6" type="ORF">NEOCIP111885_03685</name>
</gene>
<keyword evidence="3" id="KW-0460">Magnesium</keyword>
<evidence type="ECO:0000256" key="3">
    <source>
        <dbReference type="ARBA" id="ARBA00022842"/>
    </source>
</evidence>
<feature type="domain" description="Nudix hydrolase" evidence="5">
    <location>
        <begin position="1"/>
        <end position="120"/>
    </location>
</feature>
<dbReference type="GO" id="GO:0016787">
    <property type="term" value="F:hydrolase activity"/>
    <property type="evidence" value="ECO:0007669"/>
    <property type="project" value="UniProtKB-KW"/>
</dbReference>
<evidence type="ECO:0000259" key="5">
    <source>
        <dbReference type="PROSITE" id="PS51462"/>
    </source>
</evidence>
<keyword evidence="2 4" id="KW-0378">Hydrolase</keyword>
<dbReference type="InterPro" id="IPR000086">
    <property type="entry name" value="NUDIX_hydrolase_dom"/>
</dbReference>
<proteinExistence type="inferred from homology"/>
<comment type="caution">
    <text evidence="6">The sequence shown here is derived from an EMBL/GenBank/DDBJ whole genome shotgun (WGS) entry which is preliminary data.</text>
</comment>
<dbReference type="SUPFAM" id="SSF55811">
    <property type="entry name" value="Nudix"/>
    <property type="match status" value="1"/>
</dbReference>
<dbReference type="EC" id="3.6.1.-" evidence="6"/>
<reference evidence="6" key="1">
    <citation type="submission" date="2021-10" db="EMBL/GenBank/DDBJ databases">
        <authorList>
            <person name="Criscuolo A."/>
        </authorList>
    </citation>
    <scope>NUCLEOTIDE SEQUENCE</scope>
    <source>
        <strain evidence="6">CIP111885</strain>
    </source>
</reference>
<dbReference type="InterPro" id="IPR020084">
    <property type="entry name" value="NUDIX_hydrolase_CS"/>
</dbReference>
<evidence type="ECO:0000256" key="1">
    <source>
        <dbReference type="ARBA" id="ARBA00001946"/>
    </source>
</evidence>
<dbReference type="RefSeq" id="WP_230498171.1">
    <property type="nucleotide sequence ID" value="NZ_CAKJTG010000026.1"/>
</dbReference>
<evidence type="ECO:0000313" key="7">
    <source>
        <dbReference type="Proteomes" id="UP000789845"/>
    </source>
</evidence>
<dbReference type="PANTHER" id="PTHR43046:SF12">
    <property type="entry name" value="GDP-MANNOSE MANNOSYL HYDROLASE"/>
    <property type="match status" value="1"/>
</dbReference>
<evidence type="ECO:0000256" key="4">
    <source>
        <dbReference type="RuleBase" id="RU003476"/>
    </source>
</evidence>
<accession>A0A9C7LC71</accession>
<keyword evidence="7" id="KW-1185">Reference proteome</keyword>
<evidence type="ECO:0000256" key="2">
    <source>
        <dbReference type="ARBA" id="ARBA00022801"/>
    </source>
</evidence>
<dbReference type="Proteomes" id="UP000789845">
    <property type="component" value="Unassembled WGS sequence"/>
</dbReference>
<evidence type="ECO:0000313" key="6">
    <source>
        <dbReference type="EMBL" id="CAG9609942.1"/>
    </source>
</evidence>
<dbReference type="PANTHER" id="PTHR43046">
    <property type="entry name" value="GDP-MANNOSE MANNOSYL HYDROLASE"/>
    <property type="match status" value="1"/>
</dbReference>
<comment type="similarity">
    <text evidence="4">Belongs to the Nudix hydrolase family.</text>
</comment>
<dbReference type="Pfam" id="PF00293">
    <property type="entry name" value="NUDIX"/>
    <property type="match status" value="1"/>
</dbReference>
<organism evidence="6 7">
    <name type="scientific">Pseudoneobacillus rhizosphaerae</name>
    <dbReference type="NCBI Taxonomy" id="2880968"/>
    <lineage>
        <taxon>Bacteria</taxon>
        <taxon>Bacillati</taxon>
        <taxon>Bacillota</taxon>
        <taxon>Bacilli</taxon>
        <taxon>Bacillales</taxon>
        <taxon>Bacillaceae</taxon>
        <taxon>Pseudoneobacillus</taxon>
    </lineage>
</organism>
<dbReference type="PROSITE" id="PS51462">
    <property type="entry name" value="NUDIX"/>
    <property type="match status" value="1"/>
</dbReference>
<dbReference type="EMBL" id="CAKJTG010000026">
    <property type="protein sequence ID" value="CAG9609942.1"/>
    <property type="molecule type" value="Genomic_DNA"/>
</dbReference>
<dbReference type="Gene3D" id="3.90.79.10">
    <property type="entry name" value="Nucleoside Triphosphate Pyrophosphohydrolase"/>
    <property type="match status" value="1"/>
</dbReference>